<organism evidence="10 11">
    <name type="scientific">Polyangium spumosum</name>
    <dbReference type="NCBI Taxonomy" id="889282"/>
    <lineage>
        <taxon>Bacteria</taxon>
        <taxon>Pseudomonadati</taxon>
        <taxon>Myxococcota</taxon>
        <taxon>Polyangia</taxon>
        <taxon>Polyangiales</taxon>
        <taxon>Polyangiaceae</taxon>
        <taxon>Polyangium</taxon>
    </lineage>
</organism>
<evidence type="ECO:0000256" key="7">
    <source>
        <dbReference type="SAM" id="Phobius"/>
    </source>
</evidence>
<evidence type="ECO:0000256" key="2">
    <source>
        <dbReference type="ARBA" id="ARBA00022692"/>
    </source>
</evidence>
<dbReference type="Gene3D" id="3.40.50.300">
    <property type="entry name" value="P-loop containing nucleotide triphosphate hydrolases"/>
    <property type="match status" value="1"/>
</dbReference>
<dbReference type="CDD" id="cd03228">
    <property type="entry name" value="ABCC_MRP_Like"/>
    <property type="match status" value="1"/>
</dbReference>
<dbReference type="Proteomes" id="UP000440224">
    <property type="component" value="Unassembled WGS sequence"/>
</dbReference>
<evidence type="ECO:0000313" key="10">
    <source>
        <dbReference type="EMBL" id="MRG92687.1"/>
    </source>
</evidence>
<dbReference type="InterPro" id="IPR003593">
    <property type="entry name" value="AAA+_ATPase"/>
</dbReference>
<comment type="caution">
    <text evidence="10">The sequence shown here is derived from an EMBL/GenBank/DDBJ whole genome shotgun (WGS) entry which is preliminary data.</text>
</comment>
<proteinExistence type="predicted"/>
<reference evidence="10 11" key="1">
    <citation type="submission" date="2019-10" db="EMBL/GenBank/DDBJ databases">
        <title>A soil myxobacterium in the family Polyangiaceae.</title>
        <authorList>
            <person name="Li Y."/>
            <person name="Wang J."/>
        </authorList>
    </citation>
    <scope>NUCLEOTIDE SEQUENCE [LARGE SCALE GENOMIC DNA]</scope>
    <source>
        <strain evidence="10 11">DSM 14734</strain>
    </source>
</reference>
<feature type="domain" description="ABC transmembrane type-1" evidence="9">
    <location>
        <begin position="53"/>
        <end position="201"/>
    </location>
</feature>
<dbReference type="Gene3D" id="1.20.1560.10">
    <property type="entry name" value="ABC transporter type 1, transmembrane domain"/>
    <property type="match status" value="1"/>
</dbReference>
<dbReference type="AlphaFoldDB" id="A0A6N7PLN0"/>
<dbReference type="OrthoDB" id="9806127at2"/>
<dbReference type="InterPro" id="IPR027417">
    <property type="entry name" value="P-loop_NTPase"/>
</dbReference>
<dbReference type="SUPFAM" id="SSF90123">
    <property type="entry name" value="ABC transporter transmembrane region"/>
    <property type="match status" value="1"/>
</dbReference>
<dbReference type="GO" id="GO:0005886">
    <property type="term" value="C:plasma membrane"/>
    <property type="evidence" value="ECO:0007669"/>
    <property type="project" value="UniProtKB-SubCell"/>
</dbReference>
<evidence type="ECO:0000256" key="5">
    <source>
        <dbReference type="ARBA" id="ARBA00022989"/>
    </source>
</evidence>
<dbReference type="SMART" id="SM00382">
    <property type="entry name" value="AAA"/>
    <property type="match status" value="1"/>
</dbReference>
<dbReference type="GO" id="GO:0005524">
    <property type="term" value="F:ATP binding"/>
    <property type="evidence" value="ECO:0007669"/>
    <property type="project" value="UniProtKB-KW"/>
</dbReference>
<dbReference type="PANTHER" id="PTHR24221">
    <property type="entry name" value="ATP-BINDING CASSETTE SUB-FAMILY B"/>
    <property type="match status" value="1"/>
</dbReference>
<dbReference type="SUPFAM" id="SSF52540">
    <property type="entry name" value="P-loop containing nucleoside triphosphate hydrolases"/>
    <property type="match status" value="1"/>
</dbReference>
<dbReference type="InterPro" id="IPR036640">
    <property type="entry name" value="ABC1_TM_sf"/>
</dbReference>
<keyword evidence="4 10" id="KW-0067">ATP-binding</keyword>
<comment type="subcellular location">
    <subcellularLocation>
        <location evidence="1">Cell membrane</location>
        <topology evidence="1">Multi-pass membrane protein</topology>
    </subcellularLocation>
</comment>
<keyword evidence="3" id="KW-0547">Nucleotide-binding</keyword>
<keyword evidence="6 7" id="KW-0472">Membrane</keyword>
<dbReference type="Pfam" id="PF00005">
    <property type="entry name" value="ABC_tran"/>
    <property type="match status" value="1"/>
</dbReference>
<name>A0A6N7PLN0_9BACT</name>
<protein>
    <submittedName>
        <fullName evidence="10">ATP-binding cassette domain-containing protein</fullName>
    </submittedName>
</protein>
<dbReference type="GO" id="GO:0016887">
    <property type="term" value="F:ATP hydrolysis activity"/>
    <property type="evidence" value="ECO:0007669"/>
    <property type="project" value="InterPro"/>
</dbReference>
<dbReference type="PANTHER" id="PTHR24221:SF654">
    <property type="entry name" value="ATP-BINDING CASSETTE SUB-FAMILY B MEMBER 6"/>
    <property type="match status" value="1"/>
</dbReference>
<dbReference type="InterPro" id="IPR039421">
    <property type="entry name" value="Type_1_exporter"/>
</dbReference>
<dbReference type="EMBL" id="WJIE01000003">
    <property type="protein sequence ID" value="MRG92687.1"/>
    <property type="molecule type" value="Genomic_DNA"/>
</dbReference>
<evidence type="ECO:0000259" key="9">
    <source>
        <dbReference type="PROSITE" id="PS50929"/>
    </source>
</evidence>
<keyword evidence="5 7" id="KW-1133">Transmembrane helix</keyword>
<sequence length="452" mass="47199">MTAAIVLQGQPPSAAAASLAAITVRIRDVERGVDEGVLAAARAIAHLVPLALALLFLSSRLAIAAILLLTPFALLLASARRFVRSHHARSARLAEELHSAVDELVRHLDLWRTYGAARRVHAALGRAGDEAGRAAARAEATRGLISGANEVLAAAALLGLCVWIERAQPALGGSLVAFAAVFFMTYRPLRDLGDARTAIERGAASLDALEASVQVGAATSEFEAAEPESVQGARSRFRLARLSVEGLRFVVGGAIGRPVRFTAEPGRIVAIVGPTGSGKTTLLRGLLGLVPATEGELRYDGEELTRAGVGPDERPFAWVPQEAAIVSGTIEENVGLGAKDAPKEELRRALAEVGGLGLAEARGQARIVAGGHELSGGERQIVALARAVASRQPVLLLDEPTSGLDAEAEARVLTALEAQRGSRTILIVTHRPGPLRIADEVISFEGPAPAQN</sequence>
<evidence type="ECO:0000256" key="4">
    <source>
        <dbReference type="ARBA" id="ARBA00022840"/>
    </source>
</evidence>
<dbReference type="PROSITE" id="PS50929">
    <property type="entry name" value="ABC_TM1F"/>
    <property type="match status" value="1"/>
</dbReference>
<feature type="transmembrane region" description="Helical" evidence="7">
    <location>
        <begin position="44"/>
        <end position="77"/>
    </location>
</feature>
<keyword evidence="11" id="KW-1185">Reference proteome</keyword>
<dbReference type="RefSeq" id="WP_153819536.1">
    <property type="nucleotide sequence ID" value="NZ_WJIE01000003.1"/>
</dbReference>
<evidence type="ECO:0000256" key="3">
    <source>
        <dbReference type="ARBA" id="ARBA00022741"/>
    </source>
</evidence>
<dbReference type="PROSITE" id="PS50893">
    <property type="entry name" value="ABC_TRANSPORTER_2"/>
    <property type="match status" value="1"/>
</dbReference>
<gene>
    <name evidence="10" type="ORF">GF068_12215</name>
</gene>
<evidence type="ECO:0000259" key="8">
    <source>
        <dbReference type="PROSITE" id="PS50893"/>
    </source>
</evidence>
<keyword evidence="2 7" id="KW-0812">Transmembrane</keyword>
<dbReference type="GO" id="GO:0140359">
    <property type="term" value="F:ABC-type transporter activity"/>
    <property type="evidence" value="ECO:0007669"/>
    <property type="project" value="InterPro"/>
</dbReference>
<dbReference type="InterPro" id="IPR003439">
    <property type="entry name" value="ABC_transporter-like_ATP-bd"/>
</dbReference>
<feature type="domain" description="ABC transporter" evidence="8">
    <location>
        <begin position="237"/>
        <end position="452"/>
    </location>
</feature>
<evidence type="ECO:0000256" key="6">
    <source>
        <dbReference type="ARBA" id="ARBA00023136"/>
    </source>
</evidence>
<accession>A0A6N7PLN0</accession>
<dbReference type="InterPro" id="IPR011527">
    <property type="entry name" value="ABC1_TM_dom"/>
</dbReference>
<evidence type="ECO:0000256" key="1">
    <source>
        <dbReference type="ARBA" id="ARBA00004651"/>
    </source>
</evidence>
<evidence type="ECO:0000313" key="11">
    <source>
        <dbReference type="Proteomes" id="UP000440224"/>
    </source>
</evidence>